<dbReference type="Pfam" id="PF07728">
    <property type="entry name" value="AAA_5"/>
    <property type="match status" value="1"/>
</dbReference>
<keyword evidence="4" id="KW-1185">Reference proteome</keyword>
<evidence type="ECO:0000256" key="1">
    <source>
        <dbReference type="SAM" id="MobiDB-lite"/>
    </source>
</evidence>
<gene>
    <name evidence="3" type="ORF">CCO03_05305</name>
</gene>
<organism evidence="3 4">
    <name type="scientific">Comamonas serinivorans</name>
    <dbReference type="NCBI Taxonomy" id="1082851"/>
    <lineage>
        <taxon>Bacteria</taxon>
        <taxon>Pseudomonadati</taxon>
        <taxon>Pseudomonadota</taxon>
        <taxon>Betaproteobacteria</taxon>
        <taxon>Burkholderiales</taxon>
        <taxon>Comamonadaceae</taxon>
        <taxon>Comamonas</taxon>
    </lineage>
</organism>
<reference evidence="3 4" key="1">
    <citation type="submission" date="2017-05" db="EMBL/GenBank/DDBJ databases">
        <authorList>
            <person name="Song R."/>
            <person name="Chenine A.L."/>
            <person name="Ruprecht R.M."/>
        </authorList>
    </citation>
    <scope>NUCLEOTIDE SEQUENCE [LARGE SCALE GENOMIC DNA]</scope>
    <source>
        <strain evidence="3 4">DSM 26136</strain>
    </source>
</reference>
<dbReference type="InterPro" id="IPR027417">
    <property type="entry name" value="P-loop_NTPase"/>
</dbReference>
<dbReference type="SUPFAM" id="SSF52540">
    <property type="entry name" value="P-loop containing nucleoside triphosphate hydrolases"/>
    <property type="match status" value="1"/>
</dbReference>
<dbReference type="InterPro" id="IPR052989">
    <property type="entry name" value="Mg-chelatase_DI-like"/>
</dbReference>
<dbReference type="KEGG" id="cser:CCO03_05305"/>
<dbReference type="GO" id="GO:0016887">
    <property type="term" value="F:ATP hydrolysis activity"/>
    <property type="evidence" value="ECO:0007669"/>
    <property type="project" value="InterPro"/>
</dbReference>
<evidence type="ECO:0000313" key="4">
    <source>
        <dbReference type="Proteomes" id="UP000196138"/>
    </source>
</evidence>
<sequence>MPESRDPTRDGRSPTVLVPAEPPLHFPFTAIEGQDELQQALLLTAIEPRIGGVVVEGPRGTAKTTAARGLAELLAPAPFVSLPLGCTIEHLVGSLDIGQALSHQQLAFAPGLLAKAHGGVLYVDEINLLPDALVDVLLDVAASGVNRVERDGISHQHAARWVLVGTMNAQEGRLRPQLLDRLGLGVVVGNVHDAAQRQRIVRARLAFDHDPQSFVQQHAQRQQALARRLARARAALAGPVEVLDAAWADVAQRGIAAAVDGLRADIVMLRAATAQAAWEAAAVDMADAADTAAKAQALQVTPAHVAQVAELVLRHRRAAGEAPAPAAARPASPPPAAPQAPTPAPPPSDAGQPPASQPQPTTPGGGPDAGEPGAVQRDAAPPAGGESGVEPSDAGQGPSSGQADWGGLAAEPVPSATAANPLLQRWLQTLSQAVAEDPPKKA</sequence>
<feature type="domain" description="AAA+ ATPase" evidence="2">
    <location>
        <begin position="49"/>
        <end position="211"/>
    </location>
</feature>
<feature type="region of interest" description="Disordered" evidence="1">
    <location>
        <begin position="319"/>
        <end position="416"/>
    </location>
</feature>
<proteinExistence type="predicted"/>
<feature type="compositionally biased region" description="Pro residues" evidence="1">
    <location>
        <begin position="331"/>
        <end position="348"/>
    </location>
</feature>
<name>A0A1Y0EL47_9BURK</name>
<dbReference type="Gene3D" id="3.40.50.300">
    <property type="entry name" value="P-loop containing nucleotide triphosphate hydrolases"/>
    <property type="match status" value="1"/>
</dbReference>
<dbReference type="AlphaFoldDB" id="A0A1Y0EL47"/>
<dbReference type="Proteomes" id="UP000196138">
    <property type="component" value="Chromosome"/>
</dbReference>
<protein>
    <recommendedName>
        <fullName evidence="2">AAA+ ATPase domain-containing protein</fullName>
    </recommendedName>
</protein>
<dbReference type="InterPro" id="IPR011704">
    <property type="entry name" value="ATPase_dyneun-rel_AAA"/>
</dbReference>
<accession>A0A1Y0EL47</accession>
<feature type="compositionally biased region" description="Low complexity" evidence="1">
    <location>
        <begin position="320"/>
        <end position="330"/>
    </location>
</feature>
<dbReference type="PANTHER" id="PTHR35023:SF1">
    <property type="entry name" value="MG-PROTOPORPHYRIN IX CHELATASE"/>
    <property type="match status" value="1"/>
</dbReference>
<dbReference type="OrthoDB" id="9775079at2"/>
<dbReference type="InterPro" id="IPR003593">
    <property type="entry name" value="AAA+_ATPase"/>
</dbReference>
<dbReference type="RefSeq" id="WP_087278197.1">
    <property type="nucleotide sequence ID" value="NZ_CP021455.1"/>
</dbReference>
<dbReference type="EMBL" id="CP021455">
    <property type="protein sequence ID" value="ARU04171.1"/>
    <property type="molecule type" value="Genomic_DNA"/>
</dbReference>
<dbReference type="Gene3D" id="1.10.8.80">
    <property type="entry name" value="Magnesium chelatase subunit I, C-Terminal domain"/>
    <property type="match status" value="1"/>
</dbReference>
<evidence type="ECO:0000313" key="3">
    <source>
        <dbReference type="EMBL" id="ARU04171.1"/>
    </source>
</evidence>
<dbReference type="GO" id="GO:0005524">
    <property type="term" value="F:ATP binding"/>
    <property type="evidence" value="ECO:0007669"/>
    <property type="project" value="InterPro"/>
</dbReference>
<dbReference type="CDD" id="cd00009">
    <property type="entry name" value="AAA"/>
    <property type="match status" value="1"/>
</dbReference>
<evidence type="ECO:0000259" key="2">
    <source>
        <dbReference type="SMART" id="SM00382"/>
    </source>
</evidence>
<dbReference type="SMART" id="SM00382">
    <property type="entry name" value="AAA"/>
    <property type="match status" value="1"/>
</dbReference>
<dbReference type="PANTHER" id="PTHR35023">
    <property type="entry name" value="CHELATASE-RELATED"/>
    <property type="match status" value="1"/>
</dbReference>